<dbReference type="PANTHER" id="PTHR24148">
    <property type="entry name" value="ANKYRIN REPEAT DOMAIN-CONTAINING PROTEIN 39 HOMOLOG-RELATED"/>
    <property type="match status" value="1"/>
</dbReference>
<protein>
    <submittedName>
        <fullName evidence="2">Heterokaryon incompatibility protein-domain-containing protein</fullName>
    </submittedName>
</protein>
<dbReference type="Pfam" id="PF26639">
    <property type="entry name" value="Het-6_barrel"/>
    <property type="match status" value="1"/>
</dbReference>
<dbReference type="Proteomes" id="UP000813385">
    <property type="component" value="Unassembled WGS sequence"/>
</dbReference>
<dbReference type="Pfam" id="PF06985">
    <property type="entry name" value="HET"/>
    <property type="match status" value="1"/>
</dbReference>
<proteinExistence type="predicted"/>
<feature type="domain" description="Heterokaryon incompatibility" evidence="1">
    <location>
        <begin position="44"/>
        <end position="195"/>
    </location>
</feature>
<dbReference type="PANTHER" id="PTHR24148:SF73">
    <property type="entry name" value="HET DOMAIN PROTEIN (AFU_ORTHOLOGUE AFUA_8G01020)"/>
    <property type="match status" value="1"/>
</dbReference>
<comment type="caution">
    <text evidence="2">The sequence shown here is derived from an EMBL/GenBank/DDBJ whole genome shotgun (WGS) entry which is preliminary data.</text>
</comment>
<organism evidence="2 3">
    <name type="scientific">Plectosphaerella cucumerina</name>
    <dbReference type="NCBI Taxonomy" id="40658"/>
    <lineage>
        <taxon>Eukaryota</taxon>
        <taxon>Fungi</taxon>
        <taxon>Dikarya</taxon>
        <taxon>Ascomycota</taxon>
        <taxon>Pezizomycotina</taxon>
        <taxon>Sordariomycetes</taxon>
        <taxon>Hypocreomycetidae</taxon>
        <taxon>Glomerellales</taxon>
        <taxon>Plectosphaerellaceae</taxon>
        <taxon>Plectosphaerella</taxon>
    </lineage>
</organism>
<evidence type="ECO:0000313" key="2">
    <source>
        <dbReference type="EMBL" id="KAH7353490.1"/>
    </source>
</evidence>
<dbReference type="InterPro" id="IPR052895">
    <property type="entry name" value="HetReg/Transcr_Mod"/>
</dbReference>
<accession>A0A8K0T7W3</accession>
<evidence type="ECO:0000259" key="1">
    <source>
        <dbReference type="Pfam" id="PF06985"/>
    </source>
</evidence>
<gene>
    <name evidence="2" type="ORF">B0T11DRAFT_356628</name>
</gene>
<sequence length="583" mass="66283">MSSLYSRLDPLSSRIRLLVLQPGAAQDIIRCELRVVTLDDVPDYEALSYCWGETTKNNTVHLVGQPAAVMDNLHDALHQLRLPDRERSLWVDALCINQADDEEKMHQVGMMGRIFRQCLRCIVWLGIIPAGAEYTLKDVRAVFDMITLIADAAPGHLNLPATLSTSADRFGAVRALHGMMLRSNKWWLRIWTVQEAVLPKDKLVVWQTLSISWETCVRAARGMMRPTQEQDTILDLLARELYTMDTNEFITPFLSLMLTGAEDATAPLFIAHRWRYREATDPRDKVYGLMGLVDPTVIPGIACDYTLTPAAVFTKFTVDILRREQSLVPLLGWRGEEQATPSLPSWVLDMVRPEKLVNWGCKFWEHYDRYRYFTADGGLQLVFETLRDGTVLSLWGIMVDTVAVVDEGIAVDERVVVPHEDIIQATRRRQRLVQDFFSRRSSGGDDISISWKSAFFRTMLGDAITYDERVRRRVEASDEALFDAYLDNCQSNDVVESLTSMTLNQAFFITEEGHLGVGPPHTRKGDQVWVLWGSRVPFILRPRPVDEGARRGHAFIGDAYVHNVMDGQFYAANGDQVESIWIE</sequence>
<reference evidence="2" key="1">
    <citation type="journal article" date="2021" name="Nat. Commun.">
        <title>Genetic determinants of endophytism in the Arabidopsis root mycobiome.</title>
        <authorList>
            <person name="Mesny F."/>
            <person name="Miyauchi S."/>
            <person name="Thiergart T."/>
            <person name="Pickel B."/>
            <person name="Atanasova L."/>
            <person name="Karlsson M."/>
            <person name="Huettel B."/>
            <person name="Barry K.W."/>
            <person name="Haridas S."/>
            <person name="Chen C."/>
            <person name="Bauer D."/>
            <person name="Andreopoulos W."/>
            <person name="Pangilinan J."/>
            <person name="LaButti K."/>
            <person name="Riley R."/>
            <person name="Lipzen A."/>
            <person name="Clum A."/>
            <person name="Drula E."/>
            <person name="Henrissat B."/>
            <person name="Kohler A."/>
            <person name="Grigoriev I.V."/>
            <person name="Martin F.M."/>
            <person name="Hacquard S."/>
        </authorList>
    </citation>
    <scope>NUCLEOTIDE SEQUENCE</scope>
    <source>
        <strain evidence="2">MPI-CAGE-AT-0016</strain>
    </source>
</reference>
<dbReference type="EMBL" id="JAGPXD010000005">
    <property type="protein sequence ID" value="KAH7353490.1"/>
    <property type="molecule type" value="Genomic_DNA"/>
</dbReference>
<evidence type="ECO:0000313" key="3">
    <source>
        <dbReference type="Proteomes" id="UP000813385"/>
    </source>
</evidence>
<keyword evidence="3" id="KW-1185">Reference proteome</keyword>
<dbReference type="InterPro" id="IPR010730">
    <property type="entry name" value="HET"/>
</dbReference>
<name>A0A8K0T7W3_9PEZI</name>
<dbReference type="OrthoDB" id="3557394at2759"/>
<dbReference type="AlphaFoldDB" id="A0A8K0T7W3"/>